<evidence type="ECO:0000313" key="7">
    <source>
        <dbReference type="EMBL" id="MEH7827317.1"/>
    </source>
</evidence>
<evidence type="ECO:0000256" key="2">
    <source>
        <dbReference type="ARBA" id="ARBA00023015"/>
    </source>
</evidence>
<dbReference type="SUPFAM" id="SSF48498">
    <property type="entry name" value="Tetracyclin repressor-like, C-terminal domain"/>
    <property type="match status" value="1"/>
</dbReference>
<evidence type="ECO:0000256" key="1">
    <source>
        <dbReference type="ARBA" id="ARBA00022491"/>
    </source>
</evidence>
<sequence>MAGERRKFRREGEEKRRDALITAALDLISEGGQGSATVRAIADRAGVTPGLIRHYFQTKEDLTREAYRALMDRMVEDNAAVLEAAPADPAARLAAFVAAALRPPVMDPGRMGLWAGFIHQVRRDADMAAVHAETYLGYRARLEEMIAALPGPREAAAIRRLAIACNGVIDGLWLEGCALPGAFEPGELEQIGLAAVGAIVGIDLTAHHPLPPPSTEFAP</sequence>
<dbReference type="InterPro" id="IPR001647">
    <property type="entry name" value="HTH_TetR"/>
</dbReference>
<dbReference type="Proteomes" id="UP001431963">
    <property type="component" value="Unassembled WGS sequence"/>
</dbReference>
<gene>
    <name evidence="7" type="ORF">V6590_04080</name>
</gene>
<dbReference type="InterPro" id="IPR036271">
    <property type="entry name" value="Tet_transcr_reg_TetR-rel_C_sf"/>
</dbReference>
<dbReference type="PRINTS" id="PR00455">
    <property type="entry name" value="HTHTETR"/>
</dbReference>
<dbReference type="SUPFAM" id="SSF46689">
    <property type="entry name" value="Homeodomain-like"/>
    <property type="match status" value="1"/>
</dbReference>
<dbReference type="EMBL" id="JBALHR010000002">
    <property type="protein sequence ID" value="MEH7827317.1"/>
    <property type="molecule type" value="Genomic_DNA"/>
</dbReference>
<proteinExistence type="predicted"/>
<name>A0ABU8BSS0_9RHOB</name>
<evidence type="ECO:0000259" key="6">
    <source>
        <dbReference type="PROSITE" id="PS50977"/>
    </source>
</evidence>
<evidence type="ECO:0000256" key="5">
    <source>
        <dbReference type="PROSITE-ProRule" id="PRU00335"/>
    </source>
</evidence>
<keyword evidence="4" id="KW-0804">Transcription</keyword>
<protein>
    <submittedName>
        <fullName evidence="7">TetR/AcrR family transcriptional regulator</fullName>
    </submittedName>
</protein>
<accession>A0ABU8BSS0</accession>
<dbReference type="Pfam" id="PF13977">
    <property type="entry name" value="TetR_C_6"/>
    <property type="match status" value="1"/>
</dbReference>
<organism evidence="7 8">
    <name type="scientific">Gemmobacter denitrificans</name>
    <dbReference type="NCBI Taxonomy" id="3123040"/>
    <lineage>
        <taxon>Bacteria</taxon>
        <taxon>Pseudomonadati</taxon>
        <taxon>Pseudomonadota</taxon>
        <taxon>Alphaproteobacteria</taxon>
        <taxon>Rhodobacterales</taxon>
        <taxon>Paracoccaceae</taxon>
        <taxon>Gemmobacter</taxon>
    </lineage>
</organism>
<dbReference type="PANTHER" id="PTHR30055:SF228">
    <property type="entry name" value="TRANSCRIPTIONAL REGULATOR-RELATED"/>
    <property type="match status" value="1"/>
</dbReference>
<feature type="DNA-binding region" description="H-T-H motif" evidence="5">
    <location>
        <begin position="37"/>
        <end position="56"/>
    </location>
</feature>
<evidence type="ECO:0000256" key="3">
    <source>
        <dbReference type="ARBA" id="ARBA00023125"/>
    </source>
</evidence>
<keyword evidence="1" id="KW-0678">Repressor</keyword>
<dbReference type="InterPro" id="IPR009057">
    <property type="entry name" value="Homeodomain-like_sf"/>
</dbReference>
<dbReference type="Pfam" id="PF00440">
    <property type="entry name" value="TetR_N"/>
    <property type="match status" value="1"/>
</dbReference>
<dbReference type="PANTHER" id="PTHR30055">
    <property type="entry name" value="HTH-TYPE TRANSCRIPTIONAL REGULATOR RUTR"/>
    <property type="match status" value="1"/>
</dbReference>
<evidence type="ECO:0000256" key="4">
    <source>
        <dbReference type="ARBA" id="ARBA00023163"/>
    </source>
</evidence>
<keyword evidence="8" id="KW-1185">Reference proteome</keyword>
<dbReference type="RefSeq" id="WP_335419961.1">
    <property type="nucleotide sequence ID" value="NZ_JBALHR010000002.1"/>
</dbReference>
<evidence type="ECO:0000313" key="8">
    <source>
        <dbReference type="Proteomes" id="UP001431963"/>
    </source>
</evidence>
<dbReference type="InterPro" id="IPR050109">
    <property type="entry name" value="HTH-type_TetR-like_transc_reg"/>
</dbReference>
<dbReference type="InterPro" id="IPR039538">
    <property type="entry name" value="BetI_C"/>
</dbReference>
<keyword evidence="3 5" id="KW-0238">DNA-binding</keyword>
<dbReference type="PROSITE" id="PS50977">
    <property type="entry name" value="HTH_TETR_2"/>
    <property type="match status" value="1"/>
</dbReference>
<feature type="domain" description="HTH tetR-type" evidence="6">
    <location>
        <begin position="14"/>
        <end position="74"/>
    </location>
</feature>
<dbReference type="Gene3D" id="1.10.357.10">
    <property type="entry name" value="Tetracycline Repressor, domain 2"/>
    <property type="match status" value="1"/>
</dbReference>
<reference evidence="7" key="1">
    <citation type="submission" date="2024-02" db="EMBL/GenBank/DDBJ databases">
        <title>Genome sequences of strain Gemmobacter sp. JM10B15.</title>
        <authorList>
            <person name="Zhang M."/>
        </authorList>
    </citation>
    <scope>NUCLEOTIDE SEQUENCE</scope>
    <source>
        <strain evidence="7">JM10B15</strain>
    </source>
</reference>
<keyword evidence="2" id="KW-0805">Transcription regulation</keyword>
<comment type="caution">
    <text evidence="7">The sequence shown here is derived from an EMBL/GenBank/DDBJ whole genome shotgun (WGS) entry which is preliminary data.</text>
</comment>